<comment type="caution">
    <text evidence="1">The sequence shown here is derived from an EMBL/GenBank/DDBJ whole genome shotgun (WGS) entry which is preliminary data.</text>
</comment>
<organism evidence="1 2">
    <name type="scientific">Ferrimonas pelagia</name>
    <dbReference type="NCBI Taxonomy" id="1177826"/>
    <lineage>
        <taxon>Bacteria</taxon>
        <taxon>Pseudomonadati</taxon>
        <taxon>Pseudomonadota</taxon>
        <taxon>Gammaproteobacteria</taxon>
        <taxon>Alteromonadales</taxon>
        <taxon>Ferrimonadaceae</taxon>
        <taxon>Ferrimonas</taxon>
    </lineage>
</organism>
<sequence>MSYVSKDILLSQSLNYLPSVVERLDVLVCGWLSVAIAGQDAYQKHHLRHAGRAPMGKEGNALNCRKESLSGPCREDYGGHLGAVLT</sequence>
<name>A0ABP9FI86_9GAMM</name>
<dbReference type="Proteomes" id="UP001499988">
    <property type="component" value="Unassembled WGS sequence"/>
</dbReference>
<evidence type="ECO:0000313" key="2">
    <source>
        <dbReference type="Proteomes" id="UP001499988"/>
    </source>
</evidence>
<evidence type="ECO:0000313" key="1">
    <source>
        <dbReference type="EMBL" id="GAA4903978.1"/>
    </source>
</evidence>
<gene>
    <name evidence="1" type="ORF">GCM10023333_42900</name>
</gene>
<reference evidence="2" key="1">
    <citation type="journal article" date="2019" name="Int. J. Syst. Evol. Microbiol.">
        <title>The Global Catalogue of Microorganisms (GCM) 10K type strain sequencing project: providing services to taxonomists for standard genome sequencing and annotation.</title>
        <authorList>
            <consortium name="The Broad Institute Genomics Platform"/>
            <consortium name="The Broad Institute Genome Sequencing Center for Infectious Disease"/>
            <person name="Wu L."/>
            <person name="Ma J."/>
        </authorList>
    </citation>
    <scope>NUCLEOTIDE SEQUENCE [LARGE SCALE GENOMIC DNA]</scope>
    <source>
        <strain evidence="2">JCM 18401</strain>
    </source>
</reference>
<protein>
    <submittedName>
        <fullName evidence="1">Uncharacterized protein</fullName>
    </submittedName>
</protein>
<keyword evidence="2" id="KW-1185">Reference proteome</keyword>
<accession>A0ABP9FI86</accession>
<dbReference type="EMBL" id="BAABJZ010000107">
    <property type="protein sequence ID" value="GAA4903978.1"/>
    <property type="molecule type" value="Genomic_DNA"/>
</dbReference>
<proteinExistence type="predicted"/>